<dbReference type="Gene3D" id="2.40.50.100">
    <property type="match status" value="1"/>
</dbReference>
<dbReference type="UniPathway" id="UPA00945">
    <property type="reaction ID" value="UER00908"/>
</dbReference>
<evidence type="ECO:0000256" key="3">
    <source>
        <dbReference type="ARBA" id="ARBA00013050"/>
    </source>
</evidence>
<dbReference type="GO" id="GO:0004658">
    <property type="term" value="F:propionyl-CoA carboxylase activity"/>
    <property type="evidence" value="ECO:0007669"/>
    <property type="project" value="UniProtKB-EC"/>
</dbReference>
<dbReference type="InterPro" id="IPR041265">
    <property type="entry name" value="PCC_BT"/>
</dbReference>
<organism evidence="18 19">
    <name type="scientific">Sphingomonas hengshuiensis</name>
    <dbReference type="NCBI Taxonomy" id="1609977"/>
    <lineage>
        <taxon>Bacteria</taxon>
        <taxon>Pseudomonadati</taxon>
        <taxon>Pseudomonadota</taxon>
        <taxon>Alphaproteobacteria</taxon>
        <taxon>Sphingomonadales</taxon>
        <taxon>Sphingomonadaceae</taxon>
        <taxon>Sphingomonas</taxon>
    </lineage>
</organism>
<dbReference type="FunFam" id="3.40.50.20:FF:000010">
    <property type="entry name" value="Propionyl-CoA carboxylase subunit alpha"/>
    <property type="match status" value="1"/>
</dbReference>
<evidence type="ECO:0000256" key="13">
    <source>
        <dbReference type="ARBA" id="ARBA00049495"/>
    </source>
</evidence>
<evidence type="ECO:0000256" key="11">
    <source>
        <dbReference type="ARBA" id="ARBA00023211"/>
    </source>
</evidence>
<evidence type="ECO:0000256" key="7">
    <source>
        <dbReference type="ARBA" id="ARBA00022840"/>
    </source>
</evidence>
<evidence type="ECO:0000256" key="4">
    <source>
        <dbReference type="ARBA" id="ARBA00022598"/>
    </source>
</evidence>
<proteinExistence type="predicted"/>
<comment type="catalytic activity">
    <reaction evidence="13">
        <text>propanoyl-CoA + hydrogencarbonate + ATP = (S)-methylmalonyl-CoA + ADP + phosphate + H(+)</text>
        <dbReference type="Rhea" id="RHEA:23720"/>
        <dbReference type="ChEBI" id="CHEBI:15378"/>
        <dbReference type="ChEBI" id="CHEBI:17544"/>
        <dbReference type="ChEBI" id="CHEBI:30616"/>
        <dbReference type="ChEBI" id="CHEBI:43474"/>
        <dbReference type="ChEBI" id="CHEBI:57327"/>
        <dbReference type="ChEBI" id="CHEBI:57392"/>
        <dbReference type="ChEBI" id="CHEBI:456216"/>
        <dbReference type="EC" id="6.4.1.3"/>
    </reaction>
    <physiologicalReaction direction="left-to-right" evidence="13">
        <dbReference type="Rhea" id="RHEA:23721"/>
    </physiologicalReaction>
</comment>
<keyword evidence="4" id="KW-0436">Ligase</keyword>
<dbReference type="AlphaFoldDB" id="A0A7U4J7R2"/>
<dbReference type="PROSITE" id="PS00866">
    <property type="entry name" value="CPSASE_1"/>
    <property type="match status" value="1"/>
</dbReference>
<feature type="domain" description="Biotin carboxylation" evidence="17">
    <location>
        <begin position="1"/>
        <end position="484"/>
    </location>
</feature>
<dbReference type="InterPro" id="IPR011764">
    <property type="entry name" value="Biotin_carboxylation_dom"/>
</dbReference>
<dbReference type="PROSITE" id="PS00867">
    <property type="entry name" value="CPSASE_2"/>
    <property type="match status" value="1"/>
</dbReference>
<dbReference type="RefSeq" id="WP_044331627.1">
    <property type="nucleotide sequence ID" value="NZ_CP010836.1"/>
</dbReference>
<dbReference type="SMART" id="SM00878">
    <property type="entry name" value="Biotin_carb_C"/>
    <property type="match status" value="1"/>
</dbReference>
<name>A0A7U4J7R2_9SPHN</name>
<dbReference type="EMBL" id="CP010836">
    <property type="protein sequence ID" value="AJP71815.1"/>
    <property type="molecule type" value="Genomic_DNA"/>
</dbReference>
<dbReference type="PROSITE" id="PS00188">
    <property type="entry name" value="BIOTIN"/>
    <property type="match status" value="1"/>
</dbReference>
<dbReference type="InterPro" id="IPR005482">
    <property type="entry name" value="Biotin_COase_C"/>
</dbReference>
<dbReference type="InterPro" id="IPR001882">
    <property type="entry name" value="Biotin_BS"/>
</dbReference>
<dbReference type="PROSITE" id="PS50979">
    <property type="entry name" value="BC"/>
    <property type="match status" value="1"/>
</dbReference>
<dbReference type="InterPro" id="IPR011053">
    <property type="entry name" value="Single_hybrid_motif"/>
</dbReference>
<evidence type="ECO:0000256" key="2">
    <source>
        <dbReference type="ARBA" id="ARBA00005060"/>
    </source>
</evidence>
<evidence type="ECO:0000259" key="16">
    <source>
        <dbReference type="PROSITE" id="PS50975"/>
    </source>
</evidence>
<comment type="pathway">
    <text evidence="2">Metabolic intermediate metabolism; propanoyl-CoA degradation; succinyl-CoA from propanoyl-CoA: step 1/3.</text>
</comment>
<accession>A0A7U4J7R2</accession>
<dbReference type="FunFam" id="3.30.1490.20:FF:000018">
    <property type="entry name" value="Biotin carboxylase"/>
    <property type="match status" value="1"/>
</dbReference>
<feature type="domain" description="ATP-grasp" evidence="16">
    <location>
        <begin position="120"/>
        <end position="321"/>
    </location>
</feature>
<dbReference type="InterPro" id="IPR011054">
    <property type="entry name" value="Rudment_hybrid_motif"/>
</dbReference>
<gene>
    <name evidence="18" type="ORF">TS85_08505</name>
</gene>
<evidence type="ECO:0000256" key="10">
    <source>
        <dbReference type="ARBA" id="ARBA00023098"/>
    </source>
</evidence>
<dbReference type="Pfam" id="PF18140">
    <property type="entry name" value="PCC_BT"/>
    <property type="match status" value="1"/>
</dbReference>
<dbReference type="SUPFAM" id="SSF51230">
    <property type="entry name" value="Single hybrid motif"/>
    <property type="match status" value="1"/>
</dbReference>
<dbReference type="OrthoDB" id="9763189at2"/>
<dbReference type="Pfam" id="PF00364">
    <property type="entry name" value="Biotin_lipoyl"/>
    <property type="match status" value="1"/>
</dbReference>
<dbReference type="SUPFAM" id="SSF56059">
    <property type="entry name" value="Glutathione synthetase ATP-binding domain-like"/>
    <property type="match status" value="1"/>
</dbReference>
<evidence type="ECO:0000313" key="18">
    <source>
        <dbReference type="EMBL" id="AJP71815.1"/>
    </source>
</evidence>
<reference evidence="18 19" key="1">
    <citation type="journal article" date="2015" name="Int. J. Syst. Evol. Microbiol.">
        <title>Sphingomonas hengshuiensis sp. nov., isolated from lake wetland.</title>
        <authorList>
            <person name="Wei S."/>
            <person name="Wang T."/>
            <person name="Liu H."/>
            <person name="Zhang C."/>
            <person name="Guo J."/>
            <person name="Wang Q."/>
            <person name="Liang K."/>
            <person name="Zhang Z."/>
        </authorList>
    </citation>
    <scope>NUCLEOTIDE SEQUENCE [LARGE SCALE GENOMIC DNA]</scope>
    <source>
        <strain evidence="18 19">WHSC-8</strain>
    </source>
</reference>
<dbReference type="PROSITE" id="PS50975">
    <property type="entry name" value="ATP_GRASP"/>
    <property type="match status" value="1"/>
</dbReference>
<evidence type="ECO:0000256" key="5">
    <source>
        <dbReference type="ARBA" id="ARBA00022723"/>
    </source>
</evidence>
<dbReference type="GO" id="GO:0016042">
    <property type="term" value="P:lipid catabolic process"/>
    <property type="evidence" value="ECO:0007669"/>
    <property type="project" value="UniProtKB-KW"/>
</dbReference>
<dbReference type="SUPFAM" id="SSF52440">
    <property type="entry name" value="PreATP-grasp domain"/>
    <property type="match status" value="1"/>
</dbReference>
<keyword evidence="10" id="KW-0443">Lipid metabolism</keyword>
<evidence type="ECO:0000256" key="8">
    <source>
        <dbReference type="ARBA" id="ARBA00022842"/>
    </source>
</evidence>
<keyword evidence="7 14" id="KW-0067">ATP-binding</keyword>
<keyword evidence="12" id="KW-0092">Biotin</keyword>
<dbReference type="Pfam" id="PF00289">
    <property type="entry name" value="Biotin_carb_N"/>
    <property type="match status" value="1"/>
</dbReference>
<dbReference type="PANTHER" id="PTHR18866">
    <property type="entry name" value="CARBOXYLASE:PYRUVATE/ACETYL-COA/PROPIONYL-COA CARBOXYLASE"/>
    <property type="match status" value="1"/>
</dbReference>
<comment type="cofactor">
    <cofactor evidence="1">
        <name>biotin</name>
        <dbReference type="ChEBI" id="CHEBI:57586"/>
    </cofactor>
</comment>
<dbReference type="InterPro" id="IPR016185">
    <property type="entry name" value="PreATP-grasp_dom_sf"/>
</dbReference>
<dbReference type="GO" id="GO:0046872">
    <property type="term" value="F:metal ion binding"/>
    <property type="evidence" value="ECO:0007669"/>
    <property type="project" value="UniProtKB-KW"/>
</dbReference>
<dbReference type="CDD" id="cd06850">
    <property type="entry name" value="biotinyl_domain"/>
    <property type="match status" value="1"/>
</dbReference>
<dbReference type="Proteomes" id="UP000032300">
    <property type="component" value="Chromosome"/>
</dbReference>
<dbReference type="Pfam" id="PF02785">
    <property type="entry name" value="Biotin_carb_C"/>
    <property type="match status" value="1"/>
</dbReference>
<keyword evidence="6 14" id="KW-0547">Nucleotide-binding</keyword>
<keyword evidence="8" id="KW-0460">Magnesium</keyword>
<dbReference type="Gene3D" id="3.30.700.30">
    <property type="match status" value="1"/>
</dbReference>
<dbReference type="Gene3D" id="3.30.470.20">
    <property type="entry name" value="ATP-grasp fold, B domain"/>
    <property type="match status" value="1"/>
</dbReference>
<dbReference type="SUPFAM" id="SSF51246">
    <property type="entry name" value="Rudiment single hybrid motif"/>
    <property type="match status" value="1"/>
</dbReference>
<keyword evidence="19" id="KW-1185">Reference proteome</keyword>
<protein>
    <recommendedName>
        <fullName evidence="3">propionyl-CoA carboxylase</fullName>
        <ecNumber evidence="3">6.4.1.3</ecNumber>
    </recommendedName>
</protein>
<dbReference type="GO" id="GO:0005524">
    <property type="term" value="F:ATP binding"/>
    <property type="evidence" value="ECO:0007669"/>
    <property type="project" value="UniProtKB-UniRule"/>
</dbReference>
<dbReference type="PANTHER" id="PTHR18866:SF33">
    <property type="entry name" value="METHYLCROTONOYL-COA CARBOXYLASE SUBUNIT ALPHA, MITOCHONDRIAL-RELATED"/>
    <property type="match status" value="1"/>
</dbReference>
<evidence type="ECO:0000256" key="9">
    <source>
        <dbReference type="ARBA" id="ARBA00022963"/>
    </source>
</evidence>
<reference evidence="18 19" key="2">
    <citation type="submission" date="2015-02" db="EMBL/GenBank/DDBJ databases">
        <title>The complete genome of Sphingomonas hengshuiensis sp. WHSC-8 isolated from soil of Hengshui Lake.</title>
        <authorList>
            <person name="Wei S."/>
            <person name="Guo J."/>
            <person name="Su C."/>
            <person name="Wu R."/>
            <person name="Zhang Z."/>
            <person name="Liang K."/>
            <person name="Li H."/>
            <person name="Wang T."/>
            <person name="Liu H."/>
            <person name="Zhang C."/>
            <person name="Li Z."/>
            <person name="Wang Q."/>
            <person name="Meng J."/>
        </authorList>
    </citation>
    <scope>NUCLEOTIDE SEQUENCE [LARGE SCALE GENOMIC DNA]</scope>
    <source>
        <strain evidence="18 19">WHSC-8</strain>
    </source>
</reference>
<evidence type="ECO:0000256" key="1">
    <source>
        <dbReference type="ARBA" id="ARBA00001953"/>
    </source>
</evidence>
<evidence type="ECO:0000256" key="6">
    <source>
        <dbReference type="ARBA" id="ARBA00022741"/>
    </source>
</evidence>
<dbReference type="InterPro" id="IPR000089">
    <property type="entry name" value="Biotin_lipoyl"/>
</dbReference>
<dbReference type="InterPro" id="IPR011761">
    <property type="entry name" value="ATP-grasp"/>
</dbReference>
<feature type="domain" description="Lipoyl-binding" evidence="15">
    <location>
        <begin position="626"/>
        <end position="705"/>
    </location>
</feature>
<keyword evidence="9" id="KW-0442">Lipid degradation</keyword>
<dbReference type="InterPro" id="IPR050856">
    <property type="entry name" value="Biotin_carboxylase_complex"/>
</dbReference>
<dbReference type="KEGG" id="sphi:TS85_08505"/>
<dbReference type="EC" id="6.4.1.3" evidence="3"/>
<evidence type="ECO:0000313" key="19">
    <source>
        <dbReference type="Proteomes" id="UP000032300"/>
    </source>
</evidence>
<dbReference type="InterPro" id="IPR005479">
    <property type="entry name" value="CPAse_ATP-bd"/>
</dbReference>
<evidence type="ECO:0000256" key="14">
    <source>
        <dbReference type="PROSITE-ProRule" id="PRU00409"/>
    </source>
</evidence>
<dbReference type="Pfam" id="PF02786">
    <property type="entry name" value="CPSase_L_D2"/>
    <property type="match status" value="1"/>
</dbReference>
<evidence type="ECO:0000259" key="17">
    <source>
        <dbReference type="PROSITE" id="PS50979"/>
    </source>
</evidence>
<evidence type="ECO:0000259" key="15">
    <source>
        <dbReference type="PROSITE" id="PS50968"/>
    </source>
</evidence>
<dbReference type="InterPro" id="IPR005481">
    <property type="entry name" value="BC-like_N"/>
</dbReference>
<evidence type="ECO:0000256" key="12">
    <source>
        <dbReference type="ARBA" id="ARBA00023267"/>
    </source>
</evidence>
<dbReference type="PROSITE" id="PS50968">
    <property type="entry name" value="BIOTINYL_LIPOYL"/>
    <property type="match status" value="1"/>
</dbReference>
<keyword evidence="5" id="KW-0479">Metal-binding</keyword>
<keyword evidence="11" id="KW-0464">Manganese</keyword>
<sequence length="705" mass="76330">MFKKILVANRGEIACRVMRTARKMGIATVAVYSDADARAPHVLMADESVRLGPAPASESYLKAELILLAAKETGADCIHPGYGFLSERESFARACAEAGIAFVGPPPAAIAAMGDKIESKKLAKAAGVNVVPGFVGEIDDTEHAVRIASEIGYPVMMKASAGGGGKGMRLAYSEQDVREGFEATKREGLASFGDDRVFIEKFIESPRHIEIQVMGDQHGNILYLNERECSIQRRHQKVVEEAPSPFVTPEMRRKMGEQAVALARAVGYYSAGTVELIVSGADTTGESFYFLEMNTRLQVEHPVTEEITGLDLVELMIRVAAGEALPLTQDEVQINGWAVENRVYAEDPYRGFLPSTGRLVRYSPPRAGNDGGPTTFLVAYSEGYPDDLRTHGELLAPEALSEGVRIDDGVTEGSEISMFYDPMIAKLVTWGATREEAIDRQIAALDRFRIEGIGHNIDFLSAIMQDARFREGRLTTGFIAEEYPDGFAGAPASPALVRKLAAVAGVIADIRRGRAHKISGQLAGAPVAHGNWTVSIDGEPFELVVSGHWNYDRGSYHVLHNVRDALESVEITIRWEPGAALVETMIDDEPLTVGVKRAGVNWHLTTHGATHVAKTYDTRTGELAVHMIEKMPPDMSRFLLAPMPGLLTRLHVAPGDAVSAGQPLAVVEAMKMENILRAERAGVVKAANFAAGDSLAVDAAILEFE</sequence>